<comment type="caution">
    <text evidence="1">The sequence shown here is derived from an EMBL/GenBank/DDBJ whole genome shotgun (WGS) entry which is preliminary data.</text>
</comment>
<dbReference type="AlphaFoldDB" id="X1UG76"/>
<sequence length="37" mass="3785">MFYRNGGNNFRKAISSITVEKLAKSEDPGGGGGGGIV</sequence>
<proteinExistence type="predicted"/>
<organism evidence="1">
    <name type="scientific">marine sediment metagenome</name>
    <dbReference type="NCBI Taxonomy" id="412755"/>
    <lineage>
        <taxon>unclassified sequences</taxon>
        <taxon>metagenomes</taxon>
        <taxon>ecological metagenomes</taxon>
    </lineage>
</organism>
<feature type="non-terminal residue" evidence="1">
    <location>
        <position position="37"/>
    </location>
</feature>
<evidence type="ECO:0000313" key="1">
    <source>
        <dbReference type="EMBL" id="GAJ16519.1"/>
    </source>
</evidence>
<accession>X1UG76</accession>
<gene>
    <name evidence="1" type="ORF">S12H4_62060</name>
</gene>
<protein>
    <submittedName>
        <fullName evidence="1">Uncharacterized protein</fullName>
    </submittedName>
</protein>
<reference evidence="1" key="1">
    <citation type="journal article" date="2014" name="Front. Microbiol.">
        <title>High frequency of phylogenetically diverse reductive dehalogenase-homologous genes in deep subseafloor sedimentary metagenomes.</title>
        <authorList>
            <person name="Kawai M."/>
            <person name="Futagami T."/>
            <person name="Toyoda A."/>
            <person name="Takaki Y."/>
            <person name="Nishi S."/>
            <person name="Hori S."/>
            <person name="Arai W."/>
            <person name="Tsubouchi T."/>
            <person name="Morono Y."/>
            <person name="Uchiyama I."/>
            <person name="Ito T."/>
            <person name="Fujiyama A."/>
            <person name="Inagaki F."/>
            <person name="Takami H."/>
        </authorList>
    </citation>
    <scope>NUCLEOTIDE SEQUENCE</scope>
    <source>
        <strain evidence="1">Expedition CK06-06</strain>
    </source>
</reference>
<dbReference type="EMBL" id="BARW01041451">
    <property type="protein sequence ID" value="GAJ16519.1"/>
    <property type="molecule type" value="Genomic_DNA"/>
</dbReference>
<name>X1UG76_9ZZZZ</name>